<dbReference type="Gene3D" id="3.90.660.10">
    <property type="match status" value="1"/>
</dbReference>
<keyword evidence="9" id="KW-1185">Reference proteome</keyword>
<feature type="domain" description="Amine oxidase" evidence="8">
    <location>
        <begin position="138"/>
        <end position="599"/>
    </location>
</feature>
<keyword evidence="4 7" id="KW-0560">Oxidoreductase</keyword>
<evidence type="ECO:0000256" key="5">
    <source>
        <dbReference type="ARBA" id="ARBA00048448"/>
    </source>
</evidence>
<organism evidence="9 10">
    <name type="scientific">Mesorhabditis belari</name>
    <dbReference type="NCBI Taxonomy" id="2138241"/>
    <lineage>
        <taxon>Eukaryota</taxon>
        <taxon>Metazoa</taxon>
        <taxon>Ecdysozoa</taxon>
        <taxon>Nematoda</taxon>
        <taxon>Chromadorea</taxon>
        <taxon>Rhabditida</taxon>
        <taxon>Rhabditina</taxon>
        <taxon>Rhabditomorpha</taxon>
        <taxon>Rhabditoidea</taxon>
        <taxon>Rhabditidae</taxon>
        <taxon>Mesorhabditinae</taxon>
        <taxon>Mesorhabditis</taxon>
    </lineage>
</organism>
<name>A0AAF3FCP8_9BILA</name>
<dbReference type="InterPro" id="IPR002937">
    <property type="entry name" value="Amino_oxidase"/>
</dbReference>
<dbReference type="Proteomes" id="UP000887575">
    <property type="component" value="Unassembled WGS sequence"/>
</dbReference>
<comment type="catalytic activity">
    <reaction evidence="5">
        <text>a secondary aliphatic amine + O2 + H2O = a primary amine + an aldehyde + H2O2</text>
        <dbReference type="Rhea" id="RHEA:26414"/>
        <dbReference type="ChEBI" id="CHEBI:15377"/>
        <dbReference type="ChEBI" id="CHEBI:15379"/>
        <dbReference type="ChEBI" id="CHEBI:16240"/>
        <dbReference type="ChEBI" id="CHEBI:17478"/>
        <dbReference type="ChEBI" id="CHEBI:58855"/>
        <dbReference type="ChEBI" id="CHEBI:65296"/>
        <dbReference type="EC" id="1.4.3.4"/>
    </reaction>
</comment>
<proteinExistence type="inferred from homology"/>
<dbReference type="AlphaFoldDB" id="A0AAF3FCP8"/>
<evidence type="ECO:0000313" key="10">
    <source>
        <dbReference type="WBParaSite" id="MBELARI_LOCUS4718"/>
    </source>
</evidence>
<evidence type="ECO:0000259" key="8">
    <source>
        <dbReference type="Pfam" id="PF01593"/>
    </source>
</evidence>
<dbReference type="PANTHER" id="PTHR43563">
    <property type="entry name" value="AMINE OXIDASE"/>
    <property type="match status" value="1"/>
</dbReference>
<dbReference type="SUPFAM" id="SSF54373">
    <property type="entry name" value="FAD-linked reductases, C-terminal domain"/>
    <property type="match status" value="1"/>
</dbReference>
<evidence type="ECO:0000256" key="2">
    <source>
        <dbReference type="ARBA" id="ARBA00004362"/>
    </source>
</evidence>
<reference evidence="10" key="1">
    <citation type="submission" date="2024-02" db="UniProtKB">
        <authorList>
            <consortium name="WormBaseParasite"/>
        </authorList>
    </citation>
    <scope>IDENTIFICATION</scope>
</reference>
<comment type="similarity">
    <text evidence="3 7">Belongs to the flavin monoamine oxidase family.</text>
</comment>
<dbReference type="PANTHER" id="PTHR43563:SF14">
    <property type="entry name" value="AMINE OXIDASE"/>
    <property type="match status" value="1"/>
</dbReference>
<keyword evidence="7" id="KW-0285">Flavoprotein</keyword>
<dbReference type="InterPro" id="IPR001613">
    <property type="entry name" value="Flavin_amine_oxidase"/>
</dbReference>
<dbReference type="Gene3D" id="1.10.405.10">
    <property type="entry name" value="Guanine Nucleotide Dissociation Inhibitor, domain 1"/>
    <property type="match status" value="1"/>
</dbReference>
<dbReference type="WBParaSite" id="MBELARI_LOCUS4718">
    <property type="protein sequence ID" value="MBELARI_LOCUS4718"/>
    <property type="gene ID" value="MBELARI_LOCUS4718"/>
</dbReference>
<keyword evidence="7" id="KW-0274">FAD</keyword>
<feature type="binding site" evidence="6">
    <location>
        <position position="496"/>
    </location>
    <ligand>
        <name>substrate</name>
    </ligand>
</feature>
<comment type="subcellular location">
    <subcellularLocation>
        <location evidence="2">Mitochondrion outer membrane</location>
        <topology evidence="2">Single-pass type IV membrane protein</topology>
        <orientation evidence="2">Cytoplasmic side</orientation>
    </subcellularLocation>
</comment>
<evidence type="ECO:0000256" key="4">
    <source>
        <dbReference type="ARBA" id="ARBA00023002"/>
    </source>
</evidence>
<dbReference type="EC" id="1.4.3.-" evidence="7"/>
<dbReference type="InterPro" id="IPR050703">
    <property type="entry name" value="Flavin_MAO"/>
</dbReference>
<dbReference type="Gene3D" id="3.50.50.60">
    <property type="entry name" value="FAD/NAD(P)-binding domain"/>
    <property type="match status" value="1"/>
</dbReference>
<dbReference type="PRINTS" id="PR00757">
    <property type="entry name" value="AMINEOXDASEF"/>
</dbReference>
<feature type="binding site" evidence="6">
    <location>
        <position position="373"/>
    </location>
    <ligand>
        <name>FAD</name>
        <dbReference type="ChEBI" id="CHEBI:57692"/>
    </ligand>
</feature>
<evidence type="ECO:0000256" key="6">
    <source>
        <dbReference type="PIRSR" id="PIRSR601613-1"/>
    </source>
</evidence>
<evidence type="ECO:0000256" key="3">
    <source>
        <dbReference type="ARBA" id="ARBA00005995"/>
    </source>
</evidence>
<dbReference type="SUPFAM" id="SSF51905">
    <property type="entry name" value="FAD/NAD(P)-binding domain"/>
    <property type="match status" value="1"/>
</dbReference>
<evidence type="ECO:0000256" key="7">
    <source>
        <dbReference type="RuleBase" id="RU362067"/>
    </source>
</evidence>
<feature type="binding site" evidence="6">
    <location>
        <position position="575"/>
    </location>
    <ligand>
        <name>FAD</name>
        <dbReference type="ChEBI" id="CHEBI:57692"/>
    </ligand>
</feature>
<dbReference type="GO" id="GO:0005741">
    <property type="term" value="C:mitochondrial outer membrane"/>
    <property type="evidence" value="ECO:0007669"/>
    <property type="project" value="UniProtKB-SubCell"/>
</dbReference>
<comment type="cofactor">
    <cofactor evidence="1 7">
        <name>FAD</name>
        <dbReference type="ChEBI" id="CHEBI:57692"/>
    </cofactor>
</comment>
<dbReference type="GO" id="GO:0008131">
    <property type="term" value="F:primary methylamine oxidase activity"/>
    <property type="evidence" value="ECO:0007669"/>
    <property type="project" value="UniProtKB-ARBA"/>
</dbReference>
<feature type="binding site" evidence="6">
    <location>
        <begin position="160"/>
        <end position="161"/>
    </location>
    <ligand>
        <name>FAD</name>
        <dbReference type="ChEBI" id="CHEBI:57692"/>
    </ligand>
</feature>
<dbReference type="GO" id="GO:0097621">
    <property type="term" value="F:monoamine oxidase activity"/>
    <property type="evidence" value="ECO:0007669"/>
    <property type="project" value="UniProtKB-EC"/>
</dbReference>
<protein>
    <recommendedName>
        <fullName evidence="7">Amine oxidase</fullName>
        <ecNumber evidence="7">1.4.3.-</ecNumber>
    </recommendedName>
</protein>
<dbReference type="Pfam" id="PF01593">
    <property type="entry name" value="Amino_oxidase"/>
    <property type="match status" value="1"/>
</dbReference>
<evidence type="ECO:0000256" key="1">
    <source>
        <dbReference type="ARBA" id="ARBA00001974"/>
    </source>
</evidence>
<sequence length="685" mass="77365">MLSRSAPECRHEDQQIMYSDVRFTELIPMYLVAVPQPCSPFSSTIQRTRGFNELLLMKEICAEALERLNNRTVLTPERYREVMEMREELLHSIDTRRLSELDNKMSDSPPVDIMSESVDGELIDEIVDYDVIVIGAGISGLTAATEITKRAPDLKVLIVEAKGRVGGRTFTTEIKSAREKMDKYDLGGQWIGRTQTHILEVIQDLGLETFEQFDDGLKCAQLGTTKARTYSSSLPSSSLRHYTVFEVLDFAISTLKIEYLIRRVNLLNLFKWKHAKDLDEITVSKWAKENSRTRAVQDAIDVAIRSVYGVEANRLSMLYNLYYSKTAGGFLNLCEVIGDGAQAMRVKGGTQQISEKLAQPFIEKKTLKLNAAVGQIKVNEKSLTSTVLIYDTNADDPAELIPIRCNRVILAIPPSQCAQIRFTPDVPNLKKRLFQSATSGNLIKFIATFQTAFWREKGYSGEIVSTGRTSEEGEIYPIISTYDACTAYGSPAIVGFIAVEYADQTKEQRCNAVVKDLMRFLGDSPLTQFVDYEEKLWSTEPFGGGCPADYAPPGQMDAFQTIREPFHTVHFAATEAATHWAGYMSGAVQSGRRAAHEVLHVLGRDNAINYNYLTDSVYADKYERLILPSYGYIEKFSPWWRRAFFLSMLCLGVFAYSKKYQLSLTEKAMRPTERTVLSWFGTWWP</sequence>
<feature type="binding site" evidence="6">
    <location>
        <position position="139"/>
    </location>
    <ligand>
        <name>FAD</name>
        <dbReference type="ChEBI" id="CHEBI:57692"/>
    </ligand>
</feature>
<dbReference type="InterPro" id="IPR036188">
    <property type="entry name" value="FAD/NAD-bd_sf"/>
</dbReference>
<evidence type="ECO:0000313" key="9">
    <source>
        <dbReference type="Proteomes" id="UP000887575"/>
    </source>
</evidence>
<accession>A0AAF3FCP8</accession>